<sequence length="189" mass="21460">MNSTANRLRRWSRNVHRELSFFFSGMLLIYAVSGLVMNHRDTINPNYSVEQRRYVVGEPLPARDRLTRDDVVRLLAPLDEADNYTKHYFPESDVLKVFLKGGSSLTVRLSDGEAFYEKLTRRPVLGAMTRLHYNPGRWWTWFSDLFAVGLVAIVASGLLLLKGPKGLRGRGGMELAAGIAVPLLFLIFF</sequence>
<keyword evidence="1" id="KW-0812">Transmembrane</keyword>
<evidence type="ECO:0000313" key="2">
    <source>
        <dbReference type="EMBL" id="BBL05148.1"/>
    </source>
</evidence>
<keyword evidence="1" id="KW-1133">Transmembrane helix</keyword>
<dbReference type="EMBL" id="AP019735">
    <property type="protein sequence ID" value="BBL05148.1"/>
    <property type="molecule type" value="Genomic_DNA"/>
</dbReference>
<accession>A0A4Y1WYF9</accession>
<evidence type="ECO:0000313" key="3">
    <source>
        <dbReference type="Proteomes" id="UP000318946"/>
    </source>
</evidence>
<dbReference type="KEGG" id="acou:A5CBH24_24610"/>
<name>A0A4Y1WYF9_9BACT</name>
<dbReference type="Proteomes" id="UP000318946">
    <property type="component" value="Chromosome"/>
</dbReference>
<feature type="transmembrane region" description="Helical" evidence="1">
    <location>
        <begin position="172"/>
        <end position="188"/>
    </location>
</feature>
<keyword evidence="1" id="KW-0472">Membrane</keyword>
<reference evidence="3" key="1">
    <citation type="submission" date="2019-06" db="EMBL/GenBank/DDBJ databases">
        <title>Alistipes onderdonkii subsp. vulgaris subsp. nov., Alistipes dispar sp. nov. and Alistipes communis sp. nov., isolated from human faeces, and creation of Alistipes onderdonkii subsp. onderdonkii subsp. nov.</title>
        <authorList>
            <person name="Sakamoto M."/>
            <person name="Ikeyama N."/>
            <person name="Ogata Y."/>
            <person name="Suda W."/>
            <person name="Iino T."/>
            <person name="Hattori M."/>
            <person name="Ohkuma M."/>
        </authorList>
    </citation>
    <scope>NUCLEOTIDE SEQUENCE [LARGE SCALE GENOMIC DNA]</scope>
    <source>
        <strain evidence="3">5CBH24</strain>
    </source>
</reference>
<dbReference type="InterPro" id="IPR032307">
    <property type="entry name" value="PepSY_TM-like_2"/>
</dbReference>
<feature type="transmembrane region" description="Helical" evidence="1">
    <location>
        <begin position="21"/>
        <end position="39"/>
    </location>
</feature>
<dbReference type="PANTHER" id="PTHR40115:SF1">
    <property type="entry name" value="INNER MEMBRANE PROTEIN WITH PEPSY TM HELIX"/>
    <property type="match status" value="1"/>
</dbReference>
<gene>
    <name evidence="2" type="ORF">A5CBH24_24610</name>
</gene>
<protein>
    <submittedName>
        <fullName evidence="2">Peptidase</fullName>
    </submittedName>
</protein>
<keyword evidence="3" id="KW-1185">Reference proteome</keyword>
<feature type="transmembrane region" description="Helical" evidence="1">
    <location>
        <begin position="138"/>
        <end position="160"/>
    </location>
</feature>
<dbReference type="Pfam" id="PF16357">
    <property type="entry name" value="PepSY_TM_like_2"/>
    <property type="match status" value="1"/>
</dbReference>
<organism evidence="2 3">
    <name type="scientific">Alistipes communis</name>
    <dbReference type="NCBI Taxonomy" id="2585118"/>
    <lineage>
        <taxon>Bacteria</taxon>
        <taxon>Pseudomonadati</taxon>
        <taxon>Bacteroidota</taxon>
        <taxon>Bacteroidia</taxon>
        <taxon>Bacteroidales</taxon>
        <taxon>Rikenellaceae</taxon>
        <taxon>Alistipes</taxon>
    </lineage>
</organism>
<dbReference type="RefSeq" id="WP_162502313.1">
    <property type="nucleotide sequence ID" value="NZ_AP019735.1"/>
</dbReference>
<proteinExistence type="predicted"/>
<dbReference type="PANTHER" id="PTHR40115">
    <property type="entry name" value="INNER MEMBRANE PROTEIN WITH PEPSY TM HELIX"/>
    <property type="match status" value="1"/>
</dbReference>
<evidence type="ECO:0000256" key="1">
    <source>
        <dbReference type="SAM" id="Phobius"/>
    </source>
</evidence>
<dbReference type="GeneID" id="78343176"/>
<dbReference type="AlphaFoldDB" id="A0A4Y1WYF9"/>